<dbReference type="AlphaFoldDB" id="A0A543PMC3"/>
<feature type="transmembrane region" description="Helical" evidence="2">
    <location>
        <begin position="41"/>
        <end position="59"/>
    </location>
</feature>
<comment type="caution">
    <text evidence="4">The sequence shown here is derived from an EMBL/GenBank/DDBJ whole genome shotgun (WGS) entry which is preliminary data.</text>
</comment>
<feature type="transmembrane region" description="Helical" evidence="2">
    <location>
        <begin position="162"/>
        <end position="184"/>
    </location>
</feature>
<feature type="compositionally biased region" description="Basic and acidic residues" evidence="1">
    <location>
        <begin position="28"/>
        <end position="37"/>
    </location>
</feature>
<dbReference type="Pfam" id="PF07331">
    <property type="entry name" value="TctB"/>
    <property type="match status" value="1"/>
</dbReference>
<keyword evidence="2" id="KW-1133">Transmembrane helix</keyword>
<dbReference type="InterPro" id="IPR009936">
    <property type="entry name" value="DUF1468"/>
</dbReference>
<dbReference type="EMBL" id="VFQF01000003">
    <property type="protein sequence ID" value="TQN45220.1"/>
    <property type="molecule type" value="Genomic_DNA"/>
</dbReference>
<organism evidence="4 5">
    <name type="scientific">Humibacillus xanthopallidus</name>
    <dbReference type="NCBI Taxonomy" id="412689"/>
    <lineage>
        <taxon>Bacteria</taxon>
        <taxon>Bacillati</taxon>
        <taxon>Actinomycetota</taxon>
        <taxon>Actinomycetes</taxon>
        <taxon>Micrococcales</taxon>
        <taxon>Intrasporangiaceae</taxon>
        <taxon>Humibacillus</taxon>
    </lineage>
</organism>
<gene>
    <name evidence="4" type="ORF">FHX52_4456</name>
</gene>
<dbReference type="Proteomes" id="UP000320085">
    <property type="component" value="Unassembled WGS sequence"/>
</dbReference>
<dbReference type="OrthoDB" id="5119225at2"/>
<feature type="transmembrane region" description="Helical" evidence="2">
    <location>
        <begin position="79"/>
        <end position="99"/>
    </location>
</feature>
<evidence type="ECO:0000256" key="1">
    <source>
        <dbReference type="SAM" id="MobiDB-lite"/>
    </source>
</evidence>
<evidence type="ECO:0000259" key="3">
    <source>
        <dbReference type="Pfam" id="PF07331"/>
    </source>
</evidence>
<keyword evidence="2" id="KW-0472">Membrane</keyword>
<evidence type="ECO:0000256" key="2">
    <source>
        <dbReference type="SAM" id="Phobius"/>
    </source>
</evidence>
<accession>A0A543PMC3</accession>
<evidence type="ECO:0000313" key="4">
    <source>
        <dbReference type="EMBL" id="TQN45220.1"/>
    </source>
</evidence>
<keyword evidence="2" id="KW-0812">Transmembrane</keyword>
<name>A0A543PMC3_9MICO</name>
<reference evidence="4 5" key="1">
    <citation type="submission" date="2019-06" db="EMBL/GenBank/DDBJ databases">
        <title>Sequencing the genomes of 1000 actinobacteria strains.</title>
        <authorList>
            <person name="Klenk H.-P."/>
        </authorList>
    </citation>
    <scope>NUCLEOTIDE SEQUENCE [LARGE SCALE GENOMIC DNA]</scope>
    <source>
        <strain evidence="4 5">DSM 21776</strain>
    </source>
</reference>
<feature type="region of interest" description="Disordered" evidence="1">
    <location>
        <begin position="1"/>
        <end position="37"/>
    </location>
</feature>
<protein>
    <submittedName>
        <fullName evidence="4">Putative tricarboxylic transport membrane protein</fullName>
    </submittedName>
</protein>
<feature type="domain" description="DUF1468" evidence="3">
    <location>
        <begin position="46"/>
        <end position="189"/>
    </location>
</feature>
<evidence type="ECO:0000313" key="5">
    <source>
        <dbReference type="Proteomes" id="UP000320085"/>
    </source>
</evidence>
<sequence length="197" mass="20367">MSTGKDTVVPSGTTGGPGASLPPVPPDRVPDATRDSTSKNYSEYGVAVLLLALGVWAITDAMSLTDLASSKGPVGAKTVPMLVGGLLVLMAILLAVDIARGGRGEQEGGEDVDLSHGSDWRTIGLLAGAFVANALLIERIGWPLSGAILFFGTTYALGSRHYVRNAIISLVMSVGSWYLFYAGLGIKLPVGLLKGIL</sequence>
<proteinExistence type="predicted"/>
<dbReference type="RefSeq" id="WP_141824470.1">
    <property type="nucleotide sequence ID" value="NZ_BAAAQC010000011.1"/>
</dbReference>